<reference evidence="1 2" key="1">
    <citation type="submission" date="2014-02" db="EMBL/GenBank/DDBJ databases">
        <title>The small core and large imbalanced accessory genome model reveals a collaborative survival strategy of Sorangium cellulosum strains in nature.</title>
        <authorList>
            <person name="Han K."/>
            <person name="Peng R."/>
            <person name="Blom J."/>
            <person name="Li Y.-Z."/>
        </authorList>
    </citation>
    <scope>NUCLEOTIDE SEQUENCE [LARGE SCALE GENOMIC DNA]</scope>
    <source>
        <strain evidence="1 2">So0011-07</strain>
    </source>
</reference>
<accession>A0A150R421</accession>
<protein>
    <submittedName>
        <fullName evidence="1">Uncharacterized protein</fullName>
    </submittedName>
</protein>
<dbReference type="EMBL" id="JEMB01003170">
    <property type="protein sequence ID" value="KYF75007.1"/>
    <property type="molecule type" value="Genomic_DNA"/>
</dbReference>
<comment type="caution">
    <text evidence="1">The sequence shown here is derived from an EMBL/GenBank/DDBJ whole genome shotgun (WGS) entry which is preliminary data.</text>
</comment>
<gene>
    <name evidence="1" type="ORF">BE17_12620</name>
</gene>
<dbReference type="AlphaFoldDB" id="A0A150R421"/>
<evidence type="ECO:0000313" key="1">
    <source>
        <dbReference type="EMBL" id="KYF75007.1"/>
    </source>
</evidence>
<sequence length="214" mass="21896">MSLVTQTNGRVYRLSNALFTLQGPIVTYLSSSGDPGETALTAALPVGDYTSFLESGWVLERDDGGTFVPVQATLVSGNPALFTIYDGATTSLVYQFQTDGTIITIGDGQLDISIEVTEVGGVCTPFGAGCSGAEWCVPGEVAGGEPLCLAEGDIPVGGACDDPDRWCVANALCGDLDGTGLVCIELCPASSLGSPCASGGFCTEIGYTEFGVCF</sequence>
<evidence type="ECO:0000313" key="2">
    <source>
        <dbReference type="Proteomes" id="UP000075635"/>
    </source>
</evidence>
<dbReference type="Proteomes" id="UP000075635">
    <property type="component" value="Unassembled WGS sequence"/>
</dbReference>
<proteinExistence type="predicted"/>
<name>A0A150R421_SORCE</name>
<organism evidence="1 2">
    <name type="scientific">Sorangium cellulosum</name>
    <name type="common">Polyangium cellulosum</name>
    <dbReference type="NCBI Taxonomy" id="56"/>
    <lineage>
        <taxon>Bacteria</taxon>
        <taxon>Pseudomonadati</taxon>
        <taxon>Myxococcota</taxon>
        <taxon>Polyangia</taxon>
        <taxon>Polyangiales</taxon>
        <taxon>Polyangiaceae</taxon>
        <taxon>Sorangium</taxon>
    </lineage>
</organism>